<dbReference type="RefSeq" id="WP_052515269.1">
    <property type="nucleotide sequence ID" value="NZ_AZAC01000023.1"/>
</dbReference>
<feature type="compositionally biased region" description="Polar residues" evidence="9">
    <location>
        <begin position="344"/>
        <end position="358"/>
    </location>
</feature>
<dbReference type="InterPro" id="IPR004089">
    <property type="entry name" value="MCPsignal_dom"/>
</dbReference>
<evidence type="ECO:0000256" key="5">
    <source>
        <dbReference type="ARBA" id="ARBA00022989"/>
    </source>
</evidence>
<dbReference type="CDD" id="cd12912">
    <property type="entry name" value="PDC2_MCP_like"/>
    <property type="match status" value="1"/>
</dbReference>
<dbReference type="AlphaFoldDB" id="A0A0D2J3J7"/>
<evidence type="ECO:0000256" key="6">
    <source>
        <dbReference type="ARBA" id="ARBA00023136"/>
    </source>
</evidence>
<dbReference type="SUPFAM" id="SSF58104">
    <property type="entry name" value="Methyl-accepting chemotaxis protein (MCP) signaling domain"/>
    <property type="match status" value="1"/>
</dbReference>
<evidence type="ECO:0000256" key="7">
    <source>
        <dbReference type="ARBA" id="ARBA00029447"/>
    </source>
</evidence>
<keyword evidence="5 10" id="KW-1133">Transmembrane helix</keyword>
<evidence type="ECO:0000256" key="4">
    <source>
        <dbReference type="ARBA" id="ARBA00022692"/>
    </source>
</evidence>
<gene>
    <name evidence="12" type="ORF">X474_17180</name>
</gene>
<comment type="similarity">
    <text evidence="7">Belongs to the methyl-accepting chemotaxis (MCP) protein family.</text>
</comment>
<accession>A0A0D2J3J7</accession>
<keyword evidence="8" id="KW-0807">Transducer</keyword>
<dbReference type="Proteomes" id="UP000032233">
    <property type="component" value="Unassembled WGS sequence"/>
</dbReference>
<evidence type="ECO:0000256" key="1">
    <source>
        <dbReference type="ARBA" id="ARBA00004651"/>
    </source>
</evidence>
<evidence type="ECO:0000259" key="11">
    <source>
        <dbReference type="PROSITE" id="PS50111"/>
    </source>
</evidence>
<dbReference type="SMART" id="SM00283">
    <property type="entry name" value="MA"/>
    <property type="match status" value="1"/>
</dbReference>
<dbReference type="EMBL" id="AZAC01000023">
    <property type="protein sequence ID" value="KIX12774.1"/>
    <property type="molecule type" value="Genomic_DNA"/>
</dbReference>
<dbReference type="InParanoid" id="A0A0D2J3J7"/>
<evidence type="ECO:0000313" key="13">
    <source>
        <dbReference type="Proteomes" id="UP000032233"/>
    </source>
</evidence>
<dbReference type="PANTHER" id="PTHR43531">
    <property type="entry name" value="PROTEIN ICFG"/>
    <property type="match status" value="1"/>
</dbReference>
<feature type="transmembrane region" description="Helical" evidence="10">
    <location>
        <begin position="296"/>
        <end position="315"/>
    </location>
</feature>
<dbReference type="STRING" id="1429043.X474_17180"/>
<keyword evidence="3" id="KW-0145">Chemotaxis</keyword>
<sequence length="638" mass="66164">MKKRSVAFRLMLSGILAVLIPLVVVAATGVINATDALQKQGSSQVSNLAASLAEVAQSILSQEVKLTKAVATDALLTSAAAKAGSEGRMAAAEQIVSANNWLAKLGKTLGDGYESIIITDKKGQVIADSKNGKTTNINVGERAYFKAAMQGDTTISPPIKSKLSGNAIVVIATPLKSDDGSISGMLATILQTTELSKKITAIKVGQTGYAWMVDRKGVVVAHPVSKHILALNASNLAGMEDINKRMLAGEKGVEEYLFNGISKICGFAPVPITGWTVAFTQDVDEFMAPAYNIRNISLLIGLIALVITVVGVFLLTRSITKPISNAAEQLEAGSSQVASASTEVAQSGQSLAEGTSEQAASIEETSASLEELTSMTRQNAEHASEADSLMGAVGTHTKTAGQSMSQMRQSMDEIAQAGEEISKIIKSIDEIAFQTNLLALNAAVEAARAGEAGAGFAVVADEVRNLAMRAAEAAKNTAELIAGTITRIDHGVNLAKEVDGAFSEVAENATKAAGLVSEIAAASSEQAQGIDQINKAVTAMDRVTQNTAASAEESAAAAEELSAQSEEIASIAGRLMSVVYGSKGRASSSPRVPRSSAGQTPHTPQKMADSARPKANKPPAPPKKASALPLDDEDFADF</sequence>
<evidence type="ECO:0000256" key="9">
    <source>
        <dbReference type="SAM" id="MobiDB-lite"/>
    </source>
</evidence>
<protein>
    <submittedName>
        <fullName evidence="12">Methyl-accepting chemotaxis protein</fullName>
    </submittedName>
</protein>
<comment type="subcellular location">
    <subcellularLocation>
        <location evidence="1">Cell membrane</location>
        <topology evidence="1">Multi-pass membrane protein</topology>
    </subcellularLocation>
</comment>
<dbReference type="InterPro" id="IPR029151">
    <property type="entry name" value="Sensor-like_sf"/>
</dbReference>
<evidence type="ECO:0000256" key="2">
    <source>
        <dbReference type="ARBA" id="ARBA00022475"/>
    </source>
</evidence>
<keyword evidence="2" id="KW-1003">Cell membrane</keyword>
<dbReference type="GO" id="GO:0005886">
    <property type="term" value="C:plasma membrane"/>
    <property type="evidence" value="ECO:0007669"/>
    <property type="project" value="UniProtKB-SubCell"/>
</dbReference>
<proteinExistence type="inferred from homology"/>
<dbReference type="InterPro" id="IPR033479">
    <property type="entry name" value="dCache_1"/>
</dbReference>
<dbReference type="GO" id="GO:0007165">
    <property type="term" value="P:signal transduction"/>
    <property type="evidence" value="ECO:0007669"/>
    <property type="project" value="UniProtKB-KW"/>
</dbReference>
<dbReference type="CDD" id="cd12914">
    <property type="entry name" value="PDC1_DGC_like"/>
    <property type="match status" value="1"/>
</dbReference>
<comment type="caution">
    <text evidence="12">The sequence shown here is derived from an EMBL/GenBank/DDBJ whole genome shotgun (WGS) entry which is preliminary data.</text>
</comment>
<keyword evidence="13" id="KW-1185">Reference proteome</keyword>
<dbReference type="SUPFAM" id="SSF103190">
    <property type="entry name" value="Sensory domain-like"/>
    <property type="match status" value="1"/>
</dbReference>
<organism evidence="12 13">
    <name type="scientific">Dethiosulfatarculus sandiegensis</name>
    <dbReference type="NCBI Taxonomy" id="1429043"/>
    <lineage>
        <taxon>Bacteria</taxon>
        <taxon>Pseudomonadati</taxon>
        <taxon>Thermodesulfobacteriota</taxon>
        <taxon>Desulfarculia</taxon>
        <taxon>Desulfarculales</taxon>
        <taxon>Desulfarculaceae</taxon>
        <taxon>Dethiosulfatarculus</taxon>
    </lineage>
</organism>
<dbReference type="Gene3D" id="1.10.287.950">
    <property type="entry name" value="Methyl-accepting chemotaxis protein"/>
    <property type="match status" value="1"/>
</dbReference>
<dbReference type="InterPro" id="IPR051310">
    <property type="entry name" value="MCP_chemotaxis"/>
</dbReference>
<feature type="region of interest" description="Disordered" evidence="9">
    <location>
        <begin position="344"/>
        <end position="363"/>
    </location>
</feature>
<keyword evidence="6 10" id="KW-0472">Membrane</keyword>
<feature type="region of interest" description="Disordered" evidence="9">
    <location>
        <begin position="583"/>
        <end position="638"/>
    </location>
</feature>
<name>A0A0D2J3J7_9BACT</name>
<evidence type="ECO:0000256" key="8">
    <source>
        <dbReference type="PROSITE-ProRule" id="PRU00284"/>
    </source>
</evidence>
<dbReference type="Gene3D" id="3.30.450.20">
    <property type="entry name" value="PAS domain"/>
    <property type="match status" value="1"/>
</dbReference>
<feature type="compositionally biased region" description="Low complexity" evidence="9">
    <location>
        <begin position="585"/>
        <end position="597"/>
    </location>
</feature>
<dbReference type="Pfam" id="PF02743">
    <property type="entry name" value="dCache_1"/>
    <property type="match status" value="1"/>
</dbReference>
<evidence type="ECO:0000256" key="3">
    <source>
        <dbReference type="ARBA" id="ARBA00022500"/>
    </source>
</evidence>
<dbReference type="PANTHER" id="PTHR43531:SF11">
    <property type="entry name" value="METHYL-ACCEPTING CHEMOTAXIS PROTEIN 3"/>
    <property type="match status" value="1"/>
</dbReference>
<dbReference type="GO" id="GO:0006935">
    <property type="term" value="P:chemotaxis"/>
    <property type="evidence" value="ECO:0007669"/>
    <property type="project" value="UniProtKB-KW"/>
</dbReference>
<feature type="domain" description="Methyl-accepting transducer" evidence="11">
    <location>
        <begin position="333"/>
        <end position="562"/>
    </location>
</feature>
<evidence type="ECO:0000313" key="12">
    <source>
        <dbReference type="EMBL" id="KIX12774.1"/>
    </source>
</evidence>
<evidence type="ECO:0000256" key="10">
    <source>
        <dbReference type="SAM" id="Phobius"/>
    </source>
</evidence>
<dbReference type="PROSITE" id="PS50111">
    <property type="entry name" value="CHEMOTAXIS_TRANSDUC_2"/>
    <property type="match status" value="1"/>
</dbReference>
<keyword evidence="4 10" id="KW-0812">Transmembrane</keyword>
<dbReference type="Pfam" id="PF00015">
    <property type="entry name" value="MCPsignal"/>
    <property type="match status" value="1"/>
</dbReference>
<reference evidence="12 13" key="1">
    <citation type="submission" date="2013-11" db="EMBL/GenBank/DDBJ databases">
        <title>Metagenomic analysis of a methanogenic consortium involved in long chain n-alkane degradation.</title>
        <authorList>
            <person name="Davidova I.A."/>
            <person name="Callaghan A.V."/>
            <person name="Wawrik B."/>
            <person name="Pruitt S."/>
            <person name="Marks C."/>
            <person name="Duncan K.E."/>
            <person name="Suflita J.M."/>
        </authorList>
    </citation>
    <scope>NUCLEOTIDE SEQUENCE [LARGE SCALE GENOMIC DNA]</scope>
    <source>
        <strain evidence="12 13">SPR</strain>
    </source>
</reference>